<dbReference type="Proteomes" id="UP000276133">
    <property type="component" value="Unassembled WGS sequence"/>
</dbReference>
<proteinExistence type="predicted"/>
<protein>
    <submittedName>
        <fullName evidence="1">Uncharacterized protein</fullName>
    </submittedName>
</protein>
<keyword evidence="2" id="KW-1185">Reference proteome</keyword>
<dbReference type="AlphaFoldDB" id="A0A3M7R3S1"/>
<dbReference type="EMBL" id="REGN01004319">
    <property type="protein sequence ID" value="RNA18024.1"/>
    <property type="molecule type" value="Genomic_DNA"/>
</dbReference>
<gene>
    <name evidence="1" type="ORF">BpHYR1_009033</name>
</gene>
<sequence length="174" mass="20258">MHTVQVHKIYLVVAVVLTTNGTEAIVIRVLLTDRPPGLIQTNCCPIHLIKPFLVKIFEEHVLENQEKNEIYKYNFKIHNIELNNPELELFSDCKEAQQKLEIGIFENQHEIFLLGLEGAHSEGTFNKEQLNKIFYICEIKDLIKNRTSFFFTYFNFLIVIDDFPSLLNDTNSSI</sequence>
<reference evidence="1 2" key="1">
    <citation type="journal article" date="2018" name="Sci. Rep.">
        <title>Genomic signatures of local adaptation to the degree of environmental predictability in rotifers.</title>
        <authorList>
            <person name="Franch-Gras L."/>
            <person name="Hahn C."/>
            <person name="Garcia-Roger E.M."/>
            <person name="Carmona M.J."/>
            <person name="Serra M."/>
            <person name="Gomez A."/>
        </authorList>
    </citation>
    <scope>NUCLEOTIDE SEQUENCE [LARGE SCALE GENOMIC DNA]</scope>
    <source>
        <strain evidence="1">HYR1</strain>
    </source>
</reference>
<name>A0A3M7R3S1_BRAPC</name>
<evidence type="ECO:0000313" key="2">
    <source>
        <dbReference type="Proteomes" id="UP000276133"/>
    </source>
</evidence>
<comment type="caution">
    <text evidence="1">The sequence shown here is derived from an EMBL/GenBank/DDBJ whole genome shotgun (WGS) entry which is preliminary data.</text>
</comment>
<accession>A0A3M7R3S1</accession>
<evidence type="ECO:0000313" key="1">
    <source>
        <dbReference type="EMBL" id="RNA18024.1"/>
    </source>
</evidence>
<organism evidence="1 2">
    <name type="scientific">Brachionus plicatilis</name>
    <name type="common">Marine rotifer</name>
    <name type="synonym">Brachionus muelleri</name>
    <dbReference type="NCBI Taxonomy" id="10195"/>
    <lineage>
        <taxon>Eukaryota</taxon>
        <taxon>Metazoa</taxon>
        <taxon>Spiralia</taxon>
        <taxon>Gnathifera</taxon>
        <taxon>Rotifera</taxon>
        <taxon>Eurotatoria</taxon>
        <taxon>Monogononta</taxon>
        <taxon>Pseudotrocha</taxon>
        <taxon>Ploima</taxon>
        <taxon>Brachionidae</taxon>
        <taxon>Brachionus</taxon>
    </lineage>
</organism>